<feature type="compositionally biased region" description="Low complexity" evidence="1">
    <location>
        <begin position="21"/>
        <end position="60"/>
    </location>
</feature>
<feature type="region of interest" description="Disordered" evidence="1">
    <location>
        <begin position="94"/>
        <end position="115"/>
    </location>
</feature>
<feature type="region of interest" description="Disordered" evidence="1">
    <location>
        <begin position="21"/>
        <end position="69"/>
    </location>
</feature>
<feature type="non-terminal residue" evidence="2">
    <location>
        <position position="1"/>
    </location>
</feature>
<accession>A0A0B7JHT8</accession>
<dbReference type="AlphaFoldDB" id="A0A0B7JHT8"/>
<evidence type="ECO:0000313" key="2">
    <source>
        <dbReference type="EMBL" id="CEO44318.1"/>
    </source>
</evidence>
<protein>
    <submittedName>
        <fullName evidence="2">Uncharacterized protein</fullName>
    </submittedName>
</protein>
<feature type="compositionally biased region" description="Polar residues" evidence="1">
    <location>
        <begin position="99"/>
        <end position="115"/>
    </location>
</feature>
<dbReference type="EMBL" id="CDPU01000001">
    <property type="protein sequence ID" value="CEO44318.1"/>
    <property type="molecule type" value="Genomic_DNA"/>
</dbReference>
<name>A0A0B7JHT8_BIOOC</name>
<proteinExistence type="predicted"/>
<organism evidence="2">
    <name type="scientific">Bionectria ochroleuca</name>
    <name type="common">Gliocladium roseum</name>
    <dbReference type="NCBI Taxonomy" id="29856"/>
    <lineage>
        <taxon>Eukaryota</taxon>
        <taxon>Fungi</taxon>
        <taxon>Dikarya</taxon>
        <taxon>Ascomycota</taxon>
        <taxon>Pezizomycotina</taxon>
        <taxon>Sordariomycetes</taxon>
        <taxon>Hypocreomycetidae</taxon>
        <taxon>Hypocreales</taxon>
        <taxon>Bionectriaceae</taxon>
        <taxon>Clonostachys</taxon>
    </lineage>
</organism>
<evidence type="ECO:0000256" key="1">
    <source>
        <dbReference type="SAM" id="MobiDB-lite"/>
    </source>
</evidence>
<reference evidence="2" key="1">
    <citation type="submission" date="2015-01" db="EMBL/GenBank/DDBJ databases">
        <authorList>
            <person name="Durling Mikael"/>
        </authorList>
    </citation>
    <scope>NUCLEOTIDE SEQUENCE</scope>
</reference>
<sequence>PISILYSPARCTLQNYSTNYTHQSHTHTHSSSAKMTGSSAASTSSASSAAAAAAATSTASPSNGLGENKGIEFRIKTGGASYKCIIQDRHHYERKKAARTNTMDSVDSNASEKSL</sequence>
<gene>
    <name evidence="2" type="ORF">BN869_000000373_1</name>
</gene>